<keyword evidence="1" id="KW-0812">Transmembrane</keyword>
<organism evidence="2 3">
    <name type="scientific">Steinernema hermaphroditum</name>
    <dbReference type="NCBI Taxonomy" id="289476"/>
    <lineage>
        <taxon>Eukaryota</taxon>
        <taxon>Metazoa</taxon>
        <taxon>Ecdysozoa</taxon>
        <taxon>Nematoda</taxon>
        <taxon>Chromadorea</taxon>
        <taxon>Rhabditida</taxon>
        <taxon>Tylenchina</taxon>
        <taxon>Panagrolaimomorpha</taxon>
        <taxon>Strongyloidoidea</taxon>
        <taxon>Steinernematidae</taxon>
        <taxon>Steinernema</taxon>
    </lineage>
</organism>
<feature type="transmembrane region" description="Helical" evidence="1">
    <location>
        <begin position="46"/>
        <end position="68"/>
    </location>
</feature>
<comment type="caution">
    <text evidence="2">The sequence shown here is derived from an EMBL/GenBank/DDBJ whole genome shotgun (WGS) entry which is preliminary data.</text>
</comment>
<keyword evidence="1" id="KW-1133">Transmembrane helix</keyword>
<dbReference type="EMBL" id="JAUCMV010000001">
    <property type="protein sequence ID" value="KAK0423144.1"/>
    <property type="molecule type" value="Genomic_DNA"/>
</dbReference>
<keyword evidence="3" id="KW-1185">Reference proteome</keyword>
<evidence type="ECO:0000313" key="3">
    <source>
        <dbReference type="Proteomes" id="UP001175271"/>
    </source>
</evidence>
<feature type="transmembrane region" description="Helical" evidence="1">
    <location>
        <begin position="12"/>
        <end position="34"/>
    </location>
</feature>
<evidence type="ECO:0000256" key="1">
    <source>
        <dbReference type="SAM" id="Phobius"/>
    </source>
</evidence>
<reference evidence="2" key="1">
    <citation type="submission" date="2023-06" db="EMBL/GenBank/DDBJ databases">
        <title>Genomic analysis of the entomopathogenic nematode Steinernema hermaphroditum.</title>
        <authorList>
            <person name="Schwarz E.M."/>
            <person name="Heppert J.K."/>
            <person name="Baniya A."/>
            <person name="Schwartz H.T."/>
            <person name="Tan C.-H."/>
            <person name="Antoshechkin I."/>
            <person name="Sternberg P.W."/>
            <person name="Goodrich-Blair H."/>
            <person name="Dillman A.R."/>
        </authorList>
    </citation>
    <scope>NUCLEOTIDE SEQUENCE</scope>
    <source>
        <strain evidence="2">PS9179</strain>
        <tissue evidence="2">Whole animal</tissue>
    </source>
</reference>
<name>A0AA39IHE2_9BILA</name>
<accession>A0AA39IHE2</accession>
<keyword evidence="1" id="KW-0472">Membrane</keyword>
<dbReference type="AlphaFoldDB" id="A0AA39IHE2"/>
<feature type="transmembrane region" description="Helical" evidence="1">
    <location>
        <begin position="117"/>
        <end position="141"/>
    </location>
</feature>
<proteinExistence type="predicted"/>
<sequence>MIDCKSLKSLRLFILLLSILSLLGQLGQSVYFIYFLRETERYRQYVLLVFTIVNGIGVVVMVNSFVFISCPAKRFWIVWITLGGSVAAYHCLMLGFDICQVLVMINECYNGCIQSSTWAYVLYIVVSGVRLSLLFISWRLYRMQKKSIT</sequence>
<gene>
    <name evidence="2" type="ORF">QR680_007996</name>
</gene>
<protein>
    <submittedName>
        <fullName evidence="2">Uncharacterized protein</fullName>
    </submittedName>
</protein>
<feature type="transmembrane region" description="Helical" evidence="1">
    <location>
        <begin position="75"/>
        <end position="105"/>
    </location>
</feature>
<dbReference type="Proteomes" id="UP001175271">
    <property type="component" value="Unassembled WGS sequence"/>
</dbReference>
<evidence type="ECO:0000313" key="2">
    <source>
        <dbReference type="EMBL" id="KAK0423144.1"/>
    </source>
</evidence>